<feature type="transmembrane region" description="Helical" evidence="1">
    <location>
        <begin position="85"/>
        <end position="105"/>
    </location>
</feature>
<dbReference type="PATRIC" id="fig|997761.3.peg.7108"/>
<keyword evidence="1" id="KW-0812">Transmembrane</keyword>
<dbReference type="RefSeq" id="WP_014652976.1">
    <property type="nucleotide sequence ID" value="NC_017672.3"/>
</dbReference>
<evidence type="ECO:0000313" key="2">
    <source>
        <dbReference type="EMBL" id="AFH65904.1"/>
    </source>
</evidence>
<accession>I0BU57</accession>
<feature type="transmembrane region" description="Helical" evidence="1">
    <location>
        <begin position="38"/>
        <end position="65"/>
    </location>
</feature>
<gene>
    <name evidence="2" type="ORF">B2K_35265</name>
</gene>
<proteinExistence type="predicted"/>
<name>I0BU57_9BACL</name>
<dbReference type="KEGG" id="pmw:B2K_35265"/>
<dbReference type="EMBL" id="CP003422">
    <property type="protein sequence ID" value="AFH65904.1"/>
    <property type="molecule type" value="Genomic_DNA"/>
</dbReference>
<protein>
    <submittedName>
        <fullName evidence="2">Uncharacterized protein</fullName>
    </submittedName>
</protein>
<sequence>MAGEPLDEPIRPHGFLRFLIILLPCLLLRFGLGEIRGSFYFFIVLYFPMINWGVYWTMGSIRVLLNRLFGSERIRIAKLRKFYKWYLNAPGALVLSELVYQAYLFNR</sequence>
<dbReference type="AlphaFoldDB" id="I0BU57"/>
<feature type="transmembrane region" description="Helical" evidence="1">
    <location>
        <begin position="15"/>
        <end position="32"/>
    </location>
</feature>
<evidence type="ECO:0000256" key="1">
    <source>
        <dbReference type="SAM" id="Phobius"/>
    </source>
</evidence>
<dbReference type="OrthoDB" id="2680565at2"/>
<keyword evidence="1" id="KW-1133">Transmembrane helix</keyword>
<organism evidence="2 3">
    <name type="scientific">Paenibacillus mucilaginosus K02</name>
    <dbReference type="NCBI Taxonomy" id="997761"/>
    <lineage>
        <taxon>Bacteria</taxon>
        <taxon>Bacillati</taxon>
        <taxon>Bacillota</taxon>
        <taxon>Bacilli</taxon>
        <taxon>Bacillales</taxon>
        <taxon>Paenibacillaceae</taxon>
        <taxon>Paenibacillus</taxon>
    </lineage>
</organism>
<keyword evidence="1" id="KW-0472">Membrane</keyword>
<evidence type="ECO:0000313" key="3">
    <source>
        <dbReference type="Proteomes" id="UP000007392"/>
    </source>
</evidence>
<dbReference type="Proteomes" id="UP000007392">
    <property type="component" value="Chromosome"/>
</dbReference>
<reference evidence="2 3" key="1">
    <citation type="submission" date="2013-06" db="EMBL/GenBank/DDBJ databases">
        <title>Complete genome sequence of Paenibacillus mucilaginosus K02.</title>
        <authorList>
            <person name="Xiao B."/>
            <person name="Sun L."/>
            <person name="Xiao L."/>
            <person name="Lian B."/>
        </authorList>
    </citation>
    <scope>NUCLEOTIDE SEQUENCE [LARGE SCALE GENOMIC DNA]</scope>
    <source>
        <strain evidence="2 3">K02</strain>
    </source>
</reference>
<dbReference type="HOGENOM" id="CLU_2207417_0_0_9"/>